<dbReference type="InterPro" id="IPR014617">
    <property type="entry name" value="YphA_Bacsu"/>
</dbReference>
<proteinExistence type="predicted"/>
<organism evidence="1 2">
    <name type="scientific">Heyndrickxia coagulans</name>
    <name type="common">Weizmannia coagulans</name>
    <dbReference type="NCBI Taxonomy" id="1398"/>
    <lineage>
        <taxon>Bacteria</taxon>
        <taxon>Bacillati</taxon>
        <taxon>Bacillota</taxon>
        <taxon>Bacilli</taxon>
        <taxon>Bacillales</taxon>
        <taxon>Bacillaceae</taxon>
        <taxon>Heyndrickxia</taxon>
    </lineage>
</organism>
<keyword evidence="2" id="KW-1185">Reference proteome</keyword>
<dbReference type="AlphaFoldDB" id="A0A0C5C7E7"/>
<sequence length="198" mass="22190">MEGAFFLGVMWAVWIWATFLLERDHPLRFPAALVALLLLIAFPHQAAVGRLDMSWALIVIMAAGYGYFGRFSKWALLVRLAGVFIVMTGYAGLLLFELYDPVWMFAWRTICYSLFLFILVHLLFRSKMDAVAAALTGTAQGEILYALVLAKWDFHITAGSAAYLDIAGLFLLYACGWHFIDTALNLISERAAKKEKPG</sequence>
<dbReference type="RefSeq" id="WP_017550473.1">
    <property type="nucleotide sequence ID" value="NZ_CP010525.1"/>
</dbReference>
<dbReference type="GeneID" id="93259656"/>
<name>A0A0C5C7E7_HEYCO</name>
<dbReference type="EMBL" id="CP010525">
    <property type="protein sequence ID" value="AJO22771.1"/>
    <property type="molecule type" value="Genomic_DNA"/>
</dbReference>
<protein>
    <submittedName>
        <fullName evidence="1">Membrane protein</fullName>
    </submittedName>
</protein>
<dbReference type="Proteomes" id="UP000032024">
    <property type="component" value="Chromosome"/>
</dbReference>
<gene>
    <name evidence="1" type="ORF">SB48_HM08orf03134</name>
</gene>
<accession>A0A0C5C7E7</accession>
<reference evidence="2" key="1">
    <citation type="submission" date="2015-01" db="EMBL/GenBank/DDBJ databases">
        <title>Comparative genome analysis of Bacillus coagulans HM-08, Clostridium butyricum HM-68, Bacillus subtilis HM-66 and Bacillus paralicheniformis BL-09.</title>
        <authorList>
            <person name="Zhang H."/>
        </authorList>
    </citation>
    <scope>NUCLEOTIDE SEQUENCE [LARGE SCALE GENOMIC DNA]</scope>
    <source>
        <strain evidence="2">HM-08</strain>
    </source>
</reference>
<dbReference type="Pfam" id="PF24124">
    <property type="entry name" value="YphA"/>
    <property type="match status" value="1"/>
</dbReference>
<evidence type="ECO:0000313" key="1">
    <source>
        <dbReference type="EMBL" id="AJO22771.1"/>
    </source>
</evidence>
<evidence type="ECO:0000313" key="2">
    <source>
        <dbReference type="Proteomes" id="UP000032024"/>
    </source>
</evidence>